<dbReference type="Proteomes" id="UP000304941">
    <property type="component" value="Unassembled WGS sequence"/>
</dbReference>
<name>A0ABY2U3Z1_9PSED</name>
<accession>A0ABY2U3Z1</accession>
<proteinExistence type="predicted"/>
<keyword evidence="2" id="KW-1185">Reference proteome</keyword>
<dbReference type="EMBL" id="VBVZ01000201">
    <property type="protein sequence ID" value="TLG91005.1"/>
    <property type="molecule type" value="Genomic_DNA"/>
</dbReference>
<sequence length="199" mass="22001">MVMPASTKVFNSHEQKVKLRNMGDSTLYLSINLQKVINPGLVPEKKVALAELAHPELISSPDKLSLGPNQTRVVTLKSLAEPDQESLYRLYIVPVRSLRVDDAPQDKITAPMSVSIGYGVLIRHMPSPKNQHVAWTYRCEKGGLTLVNNGNVRQLFTHVVVGESASEQTIAVFPGVPRHFKSSRIKLSVEDQPQSLVCP</sequence>
<reference evidence="1 2" key="1">
    <citation type="submission" date="2019-05" db="EMBL/GenBank/DDBJ databases">
        <title>Pseudomonas edaphica sp. nov., isolated from rhizospheric soil of Cistus ladanifer L. in Spain.</title>
        <authorList>
            <person name="Peix A."/>
        </authorList>
    </citation>
    <scope>NUCLEOTIDE SEQUENCE [LARGE SCALE GENOMIC DNA]</scope>
    <source>
        <strain evidence="1 2">RD25</strain>
    </source>
</reference>
<dbReference type="Gene3D" id="2.60.40.10">
    <property type="entry name" value="Immunoglobulins"/>
    <property type="match status" value="1"/>
</dbReference>
<organism evidence="1 2">
    <name type="scientific">Pseudomonas edaphica</name>
    <dbReference type="NCBI Taxonomy" id="2006980"/>
    <lineage>
        <taxon>Bacteria</taxon>
        <taxon>Pseudomonadati</taxon>
        <taxon>Pseudomonadota</taxon>
        <taxon>Gammaproteobacteria</taxon>
        <taxon>Pseudomonadales</taxon>
        <taxon>Pseudomonadaceae</taxon>
        <taxon>Pseudomonas</taxon>
    </lineage>
</organism>
<dbReference type="InterPro" id="IPR013783">
    <property type="entry name" value="Ig-like_fold"/>
</dbReference>
<evidence type="ECO:0000313" key="1">
    <source>
        <dbReference type="EMBL" id="TLG91005.1"/>
    </source>
</evidence>
<evidence type="ECO:0000313" key="2">
    <source>
        <dbReference type="Proteomes" id="UP000304941"/>
    </source>
</evidence>
<gene>
    <name evidence="1" type="ORF">FEM54_15095</name>
</gene>
<comment type="caution">
    <text evidence="1">The sequence shown here is derived from an EMBL/GenBank/DDBJ whole genome shotgun (WGS) entry which is preliminary data.</text>
</comment>
<protein>
    <submittedName>
        <fullName evidence="1">Pilus assembly protein</fullName>
    </submittedName>
</protein>